<accession>A0ABV6JK24</accession>
<gene>
    <name evidence="1" type="ORF">ACFFJ8_31525</name>
</gene>
<sequence length="118" mass="12996">MASTRVRPRLRVPGTGRVIRKTTSIKRRSKSGPILSRLTVVWVQNNGVTFNTTGFFARLFRGNTLVSTASFDNFGVVRFANVRTLTNATFTIRVFSASGVLFRQRTIPAGSEAFAIIG</sequence>
<keyword evidence="2" id="KW-1185">Reference proteome</keyword>
<evidence type="ECO:0008006" key="3">
    <source>
        <dbReference type="Google" id="ProtNLM"/>
    </source>
</evidence>
<comment type="caution">
    <text evidence="1">The sequence shown here is derived from an EMBL/GenBank/DDBJ whole genome shotgun (WGS) entry which is preliminary data.</text>
</comment>
<evidence type="ECO:0000313" key="2">
    <source>
        <dbReference type="Proteomes" id="UP001589818"/>
    </source>
</evidence>
<reference evidence="1 2" key="1">
    <citation type="submission" date="2024-09" db="EMBL/GenBank/DDBJ databases">
        <authorList>
            <person name="Sun Q."/>
            <person name="Mori K."/>
        </authorList>
    </citation>
    <scope>NUCLEOTIDE SEQUENCE [LARGE SCALE GENOMIC DNA]</scope>
    <source>
        <strain evidence="1 2">CCM 4839</strain>
    </source>
</reference>
<dbReference type="EMBL" id="JBHLVF010000047">
    <property type="protein sequence ID" value="MFC0395887.1"/>
    <property type="molecule type" value="Genomic_DNA"/>
</dbReference>
<proteinExistence type="predicted"/>
<dbReference type="RefSeq" id="WP_204817536.1">
    <property type="nucleotide sequence ID" value="NZ_JANHOF010000002.1"/>
</dbReference>
<protein>
    <recommendedName>
        <fullName evidence="3">Coat protein</fullName>
    </recommendedName>
</protein>
<name>A0ABV6JK24_9BACL</name>
<evidence type="ECO:0000313" key="1">
    <source>
        <dbReference type="EMBL" id="MFC0395887.1"/>
    </source>
</evidence>
<organism evidence="1 2">
    <name type="scientific">Paenibacillus mendelii</name>
    <dbReference type="NCBI Taxonomy" id="206163"/>
    <lineage>
        <taxon>Bacteria</taxon>
        <taxon>Bacillati</taxon>
        <taxon>Bacillota</taxon>
        <taxon>Bacilli</taxon>
        <taxon>Bacillales</taxon>
        <taxon>Paenibacillaceae</taxon>
        <taxon>Paenibacillus</taxon>
    </lineage>
</organism>
<dbReference type="Proteomes" id="UP001589818">
    <property type="component" value="Unassembled WGS sequence"/>
</dbReference>